<keyword evidence="4" id="KW-0732">Signal</keyword>
<evidence type="ECO:0000313" key="6">
    <source>
        <dbReference type="EMBL" id="EQC40051.1"/>
    </source>
</evidence>
<evidence type="ECO:0000313" key="7">
    <source>
        <dbReference type="Proteomes" id="UP000030762"/>
    </source>
</evidence>
<dbReference type="InterPro" id="IPR015353">
    <property type="entry name" value="Rubisco_LSMT_subst-bd"/>
</dbReference>
<dbReference type="EMBL" id="JH767137">
    <property type="protein sequence ID" value="EQC40051.1"/>
    <property type="molecule type" value="Genomic_DNA"/>
</dbReference>
<dbReference type="CDD" id="cd10527">
    <property type="entry name" value="SET_LSMT"/>
    <property type="match status" value="1"/>
</dbReference>
<evidence type="ECO:0000259" key="5">
    <source>
        <dbReference type="Pfam" id="PF09273"/>
    </source>
</evidence>
<sequence>MQRVLQLLAVASSVLSGAMHMPDAAKIVNHGLIINTAKGPASVIVEPVDHFGDDDVVHSIRHLHNIRPEGHTSGRGPAYVAARNISEGDSIVSLPLASIMSSKTAAEGRIQALLLANPDLPNAVVLALHVLEEKFKGADSKWFSFLRSLPKTLRGTIYLPDDEIDLIEGSQLHRLTRARFEAISTFYDALHGPLTSNAMDPPLFRQLDFTLESFKWALSIVWAHAILVPTTSQANPADVEAFLVPMVSTMGHSATARNHFDVNYETQTFTMVATQRYGVGDPVVINLGDNSMTLYMLNYGFCGDPSHLDTLPLAIQVEASDPLLKFKTSILEMINSTMEAPYELGLDAPLPASMLQSMRIKVMTSAEIGAYDAAIGMERIGLRNEYALSRALLRTTGAMLDAYAYPLDEMRRVLRTLEGRSRDLARTVIHEQEILSATMAAVREHWHGLLLDAAFVPT</sequence>
<feature type="domain" description="Rubisco LSMT substrate-binding" evidence="5">
    <location>
        <begin position="319"/>
        <end position="435"/>
    </location>
</feature>
<proteinExistence type="predicted"/>
<feature type="chain" id="PRO_5004570277" description="Rubisco LSMT substrate-binding domain-containing protein" evidence="4">
    <location>
        <begin position="17"/>
        <end position="458"/>
    </location>
</feature>
<keyword evidence="2" id="KW-0808">Transferase</keyword>
<evidence type="ECO:0000256" key="3">
    <source>
        <dbReference type="ARBA" id="ARBA00022691"/>
    </source>
</evidence>
<gene>
    <name evidence="6" type="ORF">SDRG_02706</name>
</gene>
<evidence type="ECO:0000256" key="2">
    <source>
        <dbReference type="ARBA" id="ARBA00022679"/>
    </source>
</evidence>
<dbReference type="InterPro" id="IPR050600">
    <property type="entry name" value="SETD3_SETD6_MTase"/>
</dbReference>
<protein>
    <recommendedName>
        <fullName evidence="5">Rubisco LSMT substrate-binding domain-containing protein</fullName>
    </recommendedName>
</protein>
<dbReference type="STRING" id="1156394.T0QZC8"/>
<dbReference type="PANTHER" id="PTHR13271:SF148">
    <property type="entry name" value="SET DOMAIN-CONTAINING PROTEIN"/>
    <property type="match status" value="1"/>
</dbReference>
<accession>T0QZC8</accession>
<keyword evidence="1" id="KW-0489">Methyltransferase</keyword>
<evidence type="ECO:0000256" key="1">
    <source>
        <dbReference type="ARBA" id="ARBA00022603"/>
    </source>
</evidence>
<dbReference type="Gene3D" id="3.90.1410.10">
    <property type="entry name" value="set domain protein methyltransferase, domain 1"/>
    <property type="match status" value="1"/>
</dbReference>
<dbReference type="InParanoid" id="T0QZC8"/>
<reference evidence="6 7" key="1">
    <citation type="submission" date="2012-04" db="EMBL/GenBank/DDBJ databases">
        <title>The Genome Sequence of Saprolegnia declina VS20.</title>
        <authorList>
            <consortium name="The Broad Institute Genome Sequencing Platform"/>
            <person name="Russ C."/>
            <person name="Nusbaum C."/>
            <person name="Tyler B."/>
            <person name="van West P."/>
            <person name="Dieguez-Uribeondo J."/>
            <person name="de Bruijn I."/>
            <person name="Tripathy S."/>
            <person name="Jiang R."/>
            <person name="Young S.K."/>
            <person name="Zeng Q."/>
            <person name="Gargeya S."/>
            <person name="Fitzgerald M."/>
            <person name="Haas B."/>
            <person name="Abouelleil A."/>
            <person name="Alvarado L."/>
            <person name="Arachchi H.M."/>
            <person name="Berlin A."/>
            <person name="Chapman S.B."/>
            <person name="Goldberg J."/>
            <person name="Griggs A."/>
            <person name="Gujja S."/>
            <person name="Hansen M."/>
            <person name="Howarth C."/>
            <person name="Imamovic A."/>
            <person name="Larimer J."/>
            <person name="McCowen C."/>
            <person name="Montmayeur A."/>
            <person name="Murphy C."/>
            <person name="Neiman D."/>
            <person name="Pearson M."/>
            <person name="Priest M."/>
            <person name="Roberts A."/>
            <person name="Saif S."/>
            <person name="Shea T."/>
            <person name="Sisk P."/>
            <person name="Sykes S."/>
            <person name="Wortman J."/>
            <person name="Nusbaum C."/>
            <person name="Birren B."/>
        </authorList>
    </citation>
    <scope>NUCLEOTIDE SEQUENCE [LARGE SCALE GENOMIC DNA]</scope>
    <source>
        <strain evidence="6 7">VS20</strain>
    </source>
</reference>
<dbReference type="GO" id="GO:0016279">
    <property type="term" value="F:protein-lysine N-methyltransferase activity"/>
    <property type="evidence" value="ECO:0007669"/>
    <property type="project" value="TreeGrafter"/>
</dbReference>
<dbReference type="GeneID" id="19943433"/>
<evidence type="ECO:0000256" key="4">
    <source>
        <dbReference type="SAM" id="SignalP"/>
    </source>
</evidence>
<dbReference type="AlphaFoldDB" id="T0QZC8"/>
<keyword evidence="3" id="KW-0949">S-adenosyl-L-methionine</keyword>
<organism evidence="6 7">
    <name type="scientific">Saprolegnia diclina (strain VS20)</name>
    <dbReference type="NCBI Taxonomy" id="1156394"/>
    <lineage>
        <taxon>Eukaryota</taxon>
        <taxon>Sar</taxon>
        <taxon>Stramenopiles</taxon>
        <taxon>Oomycota</taxon>
        <taxon>Saprolegniomycetes</taxon>
        <taxon>Saprolegniales</taxon>
        <taxon>Saprolegniaceae</taxon>
        <taxon>Saprolegnia</taxon>
    </lineage>
</organism>
<keyword evidence="7" id="KW-1185">Reference proteome</keyword>
<dbReference type="SUPFAM" id="SSF82199">
    <property type="entry name" value="SET domain"/>
    <property type="match status" value="1"/>
</dbReference>
<feature type="signal peptide" evidence="4">
    <location>
        <begin position="1"/>
        <end position="16"/>
    </location>
</feature>
<dbReference type="eggNOG" id="KOG1337">
    <property type="taxonomic scope" value="Eukaryota"/>
</dbReference>
<dbReference type="PANTHER" id="PTHR13271">
    <property type="entry name" value="UNCHARACTERIZED PUTATIVE METHYLTRANSFERASE"/>
    <property type="match status" value="1"/>
</dbReference>
<dbReference type="Proteomes" id="UP000030762">
    <property type="component" value="Unassembled WGS sequence"/>
</dbReference>
<dbReference type="VEuPathDB" id="FungiDB:SDRG_02706"/>
<dbReference type="GO" id="GO:0032259">
    <property type="term" value="P:methylation"/>
    <property type="evidence" value="ECO:0007669"/>
    <property type="project" value="UniProtKB-KW"/>
</dbReference>
<dbReference type="InterPro" id="IPR036464">
    <property type="entry name" value="Rubisco_LSMT_subst-bd_sf"/>
</dbReference>
<dbReference type="Pfam" id="PF09273">
    <property type="entry name" value="Rubis-subs-bind"/>
    <property type="match status" value="1"/>
</dbReference>
<dbReference type="InterPro" id="IPR046341">
    <property type="entry name" value="SET_dom_sf"/>
</dbReference>
<dbReference type="OMA" id="KAQWGGY"/>
<dbReference type="RefSeq" id="XP_008606525.1">
    <property type="nucleotide sequence ID" value="XM_008608303.1"/>
</dbReference>
<dbReference type="SUPFAM" id="SSF81822">
    <property type="entry name" value="RuBisCo LSMT C-terminal, substrate-binding domain"/>
    <property type="match status" value="1"/>
</dbReference>
<dbReference type="Gene3D" id="3.90.1420.10">
    <property type="entry name" value="Rubisco LSMT, substrate-binding domain"/>
    <property type="match status" value="1"/>
</dbReference>
<name>T0QZC8_SAPDV</name>
<dbReference type="OrthoDB" id="341421at2759"/>